<evidence type="ECO:0000256" key="10">
    <source>
        <dbReference type="ARBA" id="ARBA00023136"/>
    </source>
</evidence>
<proteinExistence type="inferred from homology"/>
<evidence type="ECO:0000256" key="7">
    <source>
        <dbReference type="ARBA" id="ARBA00022833"/>
    </source>
</evidence>
<name>A0AAW6HPV5_9MOLU</name>
<dbReference type="PANTHER" id="PTHR42837">
    <property type="entry name" value="REGULATOR OF SIGMA-E PROTEASE RSEP"/>
    <property type="match status" value="1"/>
</dbReference>
<comment type="cofactor">
    <cofactor evidence="1">
        <name>Zn(2+)</name>
        <dbReference type="ChEBI" id="CHEBI:29105"/>
    </cofactor>
</comment>
<feature type="transmembrane region" description="Helical" evidence="11">
    <location>
        <begin position="37"/>
        <end position="57"/>
    </location>
</feature>
<evidence type="ECO:0000313" key="13">
    <source>
        <dbReference type="EMBL" id="MDC4181735.1"/>
    </source>
</evidence>
<evidence type="ECO:0000256" key="2">
    <source>
        <dbReference type="ARBA" id="ARBA00004141"/>
    </source>
</evidence>
<feature type="transmembrane region" description="Helical" evidence="11">
    <location>
        <begin position="118"/>
        <end position="139"/>
    </location>
</feature>
<dbReference type="Pfam" id="PF02163">
    <property type="entry name" value="Peptidase_M50"/>
    <property type="match status" value="1"/>
</dbReference>
<keyword evidence="7" id="KW-0862">Zinc</keyword>
<evidence type="ECO:0000256" key="3">
    <source>
        <dbReference type="ARBA" id="ARBA00007931"/>
    </source>
</evidence>
<sequence>MISYYANLALLILILIFSIIVTLTIHELGHYVFAKIFKVHIKEFSIGIGPVLFSFYLRKKKMIFSFRMILAGAFVMLESDKLKQAYIDDPNARNYNFYLMPRPKGTYSLEKVAYWKQILIMVGGIIFNFFAFGFFLAIFETIFKGQSLAIAKFFKDIFINIGKGFVLYEAWKPGLNTGGGSMGGAGDVIKFSSRTASYQELLTTLISINGATAVFNFIPIAPLDGSKILQYTYQRIAKKEMNEKVWTWTTMIGVVLVIWVSLGSIINLIIVG</sequence>
<evidence type="ECO:0000256" key="6">
    <source>
        <dbReference type="ARBA" id="ARBA00022801"/>
    </source>
</evidence>
<feature type="domain" description="Peptidase M50" evidence="12">
    <location>
        <begin position="15"/>
        <end position="258"/>
    </location>
</feature>
<evidence type="ECO:0000256" key="9">
    <source>
        <dbReference type="ARBA" id="ARBA00023049"/>
    </source>
</evidence>
<evidence type="ECO:0000256" key="8">
    <source>
        <dbReference type="ARBA" id="ARBA00022989"/>
    </source>
</evidence>
<keyword evidence="5 11" id="KW-0812">Transmembrane</keyword>
<evidence type="ECO:0000313" key="16">
    <source>
        <dbReference type="Proteomes" id="UP001220940"/>
    </source>
</evidence>
<comment type="similarity">
    <text evidence="3">Belongs to the peptidase M50B family.</text>
</comment>
<dbReference type="Proteomes" id="UP001216384">
    <property type="component" value="Unassembled WGS sequence"/>
</dbReference>
<accession>A0AAW6HPV5</accession>
<dbReference type="EMBL" id="JAJHZP010000015">
    <property type="protein sequence ID" value="MDC4183661.1"/>
    <property type="molecule type" value="Genomic_DNA"/>
</dbReference>
<dbReference type="InterPro" id="IPR004387">
    <property type="entry name" value="Pept_M50_Zn"/>
</dbReference>
<evidence type="ECO:0000256" key="5">
    <source>
        <dbReference type="ARBA" id="ARBA00022692"/>
    </source>
</evidence>
<keyword evidence="16" id="KW-1185">Reference proteome</keyword>
<evidence type="ECO:0000256" key="11">
    <source>
        <dbReference type="SAM" id="Phobius"/>
    </source>
</evidence>
<evidence type="ECO:0000256" key="4">
    <source>
        <dbReference type="ARBA" id="ARBA00022670"/>
    </source>
</evidence>
<comment type="caution">
    <text evidence="14">The sequence shown here is derived from an EMBL/GenBank/DDBJ whole genome shotgun (WGS) entry which is preliminary data.</text>
</comment>
<dbReference type="InterPro" id="IPR008915">
    <property type="entry name" value="Peptidase_M50"/>
</dbReference>
<dbReference type="GO" id="GO:0006508">
    <property type="term" value="P:proteolysis"/>
    <property type="evidence" value="ECO:0007669"/>
    <property type="project" value="UniProtKB-KW"/>
</dbReference>
<dbReference type="EMBL" id="JAJHZM010000002">
    <property type="protein sequence ID" value="MDC4181735.1"/>
    <property type="molecule type" value="Genomic_DNA"/>
</dbReference>
<feature type="transmembrane region" description="Helical" evidence="11">
    <location>
        <begin position="245"/>
        <end position="270"/>
    </location>
</feature>
<dbReference type="Proteomes" id="UP001220940">
    <property type="component" value="Unassembled WGS sequence"/>
</dbReference>
<dbReference type="PANTHER" id="PTHR42837:SF2">
    <property type="entry name" value="MEMBRANE METALLOPROTEASE ARASP2, CHLOROPLASTIC-RELATED"/>
    <property type="match status" value="1"/>
</dbReference>
<protein>
    <submittedName>
        <fullName evidence="14">Site-2 protease family protein</fullName>
    </submittedName>
</protein>
<evidence type="ECO:0000256" key="1">
    <source>
        <dbReference type="ARBA" id="ARBA00001947"/>
    </source>
</evidence>
<feature type="transmembrane region" description="Helical" evidence="11">
    <location>
        <begin position="7"/>
        <end position="25"/>
    </location>
</feature>
<evidence type="ECO:0000313" key="15">
    <source>
        <dbReference type="Proteomes" id="UP001216384"/>
    </source>
</evidence>
<reference evidence="14 16" key="1">
    <citation type="submission" date="2021-11" db="EMBL/GenBank/DDBJ databases">
        <title>Description of Mycoplasma bradburyaesp. nov.from sea birds: a tribute to a great mycoplasmologist.</title>
        <authorList>
            <person name="Ramirez A.S."/>
            <person name="Poveda C."/>
            <person name="Suarez-Perez A."/>
            <person name="Rosales R.S."/>
            <person name="Dijkman R."/>
            <person name="Feberwee A."/>
            <person name="Spergser J."/>
            <person name="Szostak M.P."/>
            <person name="Ressel L."/>
            <person name="Calabuig P."/>
            <person name="Catania S."/>
            <person name="Gobbo F."/>
            <person name="Timofte D."/>
            <person name="Poveda J.B."/>
        </authorList>
    </citation>
    <scope>NUCLEOTIDE SEQUENCE</scope>
    <source>
        <strain evidence="13 16">T158</strain>
        <strain evidence="14">T264</strain>
    </source>
</reference>
<evidence type="ECO:0000259" key="12">
    <source>
        <dbReference type="Pfam" id="PF02163"/>
    </source>
</evidence>
<dbReference type="GO" id="GO:0016020">
    <property type="term" value="C:membrane"/>
    <property type="evidence" value="ECO:0007669"/>
    <property type="project" value="UniProtKB-SubCell"/>
</dbReference>
<comment type="subcellular location">
    <subcellularLocation>
        <location evidence="2">Membrane</location>
        <topology evidence="2">Multi-pass membrane protein</topology>
    </subcellularLocation>
</comment>
<organism evidence="14 15">
    <name type="scientific">Mycoplasma bradburyae</name>
    <dbReference type="NCBI Taxonomy" id="2963128"/>
    <lineage>
        <taxon>Bacteria</taxon>
        <taxon>Bacillati</taxon>
        <taxon>Mycoplasmatota</taxon>
        <taxon>Mollicutes</taxon>
        <taxon>Mycoplasmataceae</taxon>
        <taxon>Mycoplasma</taxon>
    </lineage>
</organism>
<gene>
    <name evidence="13" type="ORF">LNO68_00850</name>
    <name evidence="14" type="ORF">LNO71_03380</name>
</gene>
<dbReference type="GO" id="GO:0004222">
    <property type="term" value="F:metalloendopeptidase activity"/>
    <property type="evidence" value="ECO:0007669"/>
    <property type="project" value="InterPro"/>
</dbReference>
<feature type="transmembrane region" description="Helical" evidence="11">
    <location>
        <begin position="201"/>
        <end position="224"/>
    </location>
</feature>
<dbReference type="AlphaFoldDB" id="A0AAW6HPV5"/>
<keyword evidence="4 14" id="KW-0645">Protease</keyword>
<evidence type="ECO:0000313" key="14">
    <source>
        <dbReference type="EMBL" id="MDC4183661.1"/>
    </source>
</evidence>
<keyword evidence="6" id="KW-0378">Hydrolase</keyword>
<keyword evidence="9" id="KW-0482">Metalloprotease</keyword>
<dbReference type="RefSeq" id="WP_255034753.1">
    <property type="nucleotide sequence ID" value="NZ_CP101414.1"/>
</dbReference>
<keyword evidence="8 11" id="KW-1133">Transmembrane helix</keyword>
<keyword evidence="10 11" id="KW-0472">Membrane</keyword>